<name>A0ABW9AC73_9BURK</name>
<keyword evidence="1" id="KW-0732">Signal</keyword>
<dbReference type="EMBL" id="JAQQFM010000007">
    <property type="protein sequence ID" value="MFL9926026.1"/>
    <property type="molecule type" value="Genomic_DNA"/>
</dbReference>
<reference evidence="3 4" key="1">
    <citation type="journal article" date="2024" name="Chem. Sci.">
        <title>Discovery of megapolipeptins by genome mining of a Burkholderiales bacteria collection.</title>
        <authorList>
            <person name="Paulo B.S."/>
            <person name="Recchia M.J.J."/>
            <person name="Lee S."/>
            <person name="Fergusson C.H."/>
            <person name="Romanowski S.B."/>
            <person name="Hernandez A."/>
            <person name="Krull N."/>
            <person name="Liu D.Y."/>
            <person name="Cavanagh H."/>
            <person name="Bos A."/>
            <person name="Gray C.A."/>
            <person name="Murphy B.T."/>
            <person name="Linington R.G."/>
            <person name="Eustaquio A.S."/>
        </authorList>
    </citation>
    <scope>NUCLEOTIDE SEQUENCE [LARGE SCALE GENOMIC DNA]</scope>
    <source>
        <strain evidence="3 4">RL21-008-BIB-A</strain>
    </source>
</reference>
<dbReference type="PANTHER" id="PTHR37089">
    <property type="entry name" value="PROTEIN U-RELATED"/>
    <property type="match status" value="1"/>
</dbReference>
<feature type="domain" description="Spore coat protein U/FanG" evidence="2">
    <location>
        <begin position="21"/>
        <end position="153"/>
    </location>
</feature>
<comment type="caution">
    <text evidence="3">The sequence shown here is derived from an EMBL/GenBank/DDBJ whole genome shotgun (WGS) entry which is preliminary data.</text>
</comment>
<gene>
    <name evidence="3" type="ORF">PQR62_17255</name>
</gene>
<evidence type="ECO:0000256" key="1">
    <source>
        <dbReference type="SAM" id="SignalP"/>
    </source>
</evidence>
<keyword evidence="4" id="KW-1185">Reference proteome</keyword>
<accession>A0ABW9AC73</accession>
<sequence length="156" mass="15676">MLFPALAVAFQSSPAIAASSTGNLAISAIVTAQCVIQSAALPFGTYNSAAVQQSAQIGVTCSNGTSYTVSLDAGAGTGANTTTRKLATSDNSSTLNYALYQDPARSKSWGNSSGSDTLTSTGNGTLQSLPVYGYIPAGQTSKPGAYADVVSITLAY</sequence>
<dbReference type="PANTHER" id="PTHR37089:SF4">
    <property type="entry name" value="EXPORTED PROTEIN"/>
    <property type="match status" value="1"/>
</dbReference>
<dbReference type="Proteomes" id="UP001629246">
    <property type="component" value="Unassembled WGS sequence"/>
</dbReference>
<proteinExistence type="predicted"/>
<protein>
    <submittedName>
        <fullName evidence="3">Spore coat U domain-containing protein</fullName>
    </submittedName>
</protein>
<dbReference type="InterPro" id="IPR053167">
    <property type="entry name" value="Spore_coat_component"/>
</dbReference>
<evidence type="ECO:0000313" key="3">
    <source>
        <dbReference type="EMBL" id="MFL9926026.1"/>
    </source>
</evidence>
<dbReference type="SMART" id="SM00972">
    <property type="entry name" value="SCPU"/>
    <property type="match status" value="1"/>
</dbReference>
<organism evidence="3 4">
    <name type="scientific">Herbaspirillum lusitanum</name>
    <dbReference type="NCBI Taxonomy" id="213312"/>
    <lineage>
        <taxon>Bacteria</taxon>
        <taxon>Pseudomonadati</taxon>
        <taxon>Pseudomonadota</taxon>
        <taxon>Betaproteobacteria</taxon>
        <taxon>Burkholderiales</taxon>
        <taxon>Oxalobacteraceae</taxon>
        <taxon>Herbaspirillum</taxon>
    </lineage>
</organism>
<feature type="signal peptide" evidence="1">
    <location>
        <begin position="1"/>
        <end position="17"/>
    </location>
</feature>
<evidence type="ECO:0000259" key="2">
    <source>
        <dbReference type="Pfam" id="PF05229"/>
    </source>
</evidence>
<dbReference type="Pfam" id="PF05229">
    <property type="entry name" value="SCPU"/>
    <property type="match status" value="1"/>
</dbReference>
<evidence type="ECO:0000313" key="4">
    <source>
        <dbReference type="Proteomes" id="UP001629246"/>
    </source>
</evidence>
<dbReference type="InterPro" id="IPR007893">
    <property type="entry name" value="Spore_coat_U/FanG"/>
</dbReference>
<feature type="chain" id="PRO_5046481643" evidence="1">
    <location>
        <begin position="18"/>
        <end position="156"/>
    </location>
</feature>